<keyword evidence="2" id="KW-0732">Signal</keyword>
<organism evidence="3 4">
    <name type="scientific">Cloeon dipterum</name>
    <dbReference type="NCBI Taxonomy" id="197152"/>
    <lineage>
        <taxon>Eukaryota</taxon>
        <taxon>Metazoa</taxon>
        <taxon>Ecdysozoa</taxon>
        <taxon>Arthropoda</taxon>
        <taxon>Hexapoda</taxon>
        <taxon>Insecta</taxon>
        <taxon>Pterygota</taxon>
        <taxon>Palaeoptera</taxon>
        <taxon>Ephemeroptera</taxon>
        <taxon>Pisciforma</taxon>
        <taxon>Baetidae</taxon>
        <taxon>Cloeon</taxon>
    </lineage>
</organism>
<keyword evidence="1" id="KW-1133">Transmembrane helix</keyword>
<comment type="caution">
    <text evidence="3">The sequence shown here is derived from an EMBL/GenBank/DDBJ whole genome shotgun (WGS) entry which is preliminary data.</text>
</comment>
<dbReference type="EMBL" id="CADEPI010000011">
    <property type="protein sequence ID" value="CAB3363103.1"/>
    <property type="molecule type" value="Genomic_DNA"/>
</dbReference>
<dbReference type="AlphaFoldDB" id="A0A8S1C1J5"/>
<gene>
    <name evidence="3" type="ORF">CLODIP_2_CD14888</name>
</gene>
<feature type="signal peptide" evidence="2">
    <location>
        <begin position="1"/>
        <end position="22"/>
    </location>
</feature>
<sequence>METNIHVFFACLLLLAPSLVSSRVLRLCDKNLRTKVTDGTVQRDGSLLTINGTVFPVGTYWHERTSLDEIIWWTCPCMVGDCIRLCMRDVAAIAHLPMAPLPSHVPVWEGDVKKTVSVTQYFKVVHEAACTIEGFFWDDGLTTSDFRIQKDGSIYSPSKNDPFTSKYTKAKSYCLMPHENRRHLNVLLCDPILDWEVIVFPLFFVICGLLFLHFAARVHWPDGESLVSRSELHNCVQNHGLHSIYFRAGLVFLAQRDVHRFVHHNQKG</sequence>
<feature type="chain" id="PRO_5035773306" description="Methuselah N-terminal domain-containing protein" evidence="2">
    <location>
        <begin position="23"/>
        <end position="268"/>
    </location>
</feature>
<keyword evidence="1" id="KW-0472">Membrane</keyword>
<feature type="transmembrane region" description="Helical" evidence="1">
    <location>
        <begin position="197"/>
        <end position="216"/>
    </location>
</feature>
<dbReference type="OrthoDB" id="6134459at2759"/>
<evidence type="ECO:0000313" key="3">
    <source>
        <dbReference type="EMBL" id="CAB3363103.1"/>
    </source>
</evidence>
<dbReference type="Proteomes" id="UP000494165">
    <property type="component" value="Unassembled WGS sequence"/>
</dbReference>
<evidence type="ECO:0000256" key="1">
    <source>
        <dbReference type="SAM" id="Phobius"/>
    </source>
</evidence>
<evidence type="ECO:0000313" key="4">
    <source>
        <dbReference type="Proteomes" id="UP000494165"/>
    </source>
</evidence>
<name>A0A8S1C1J5_9INSE</name>
<evidence type="ECO:0008006" key="5">
    <source>
        <dbReference type="Google" id="ProtNLM"/>
    </source>
</evidence>
<reference evidence="3 4" key="1">
    <citation type="submission" date="2020-04" db="EMBL/GenBank/DDBJ databases">
        <authorList>
            <person name="Alioto T."/>
            <person name="Alioto T."/>
            <person name="Gomez Garrido J."/>
        </authorList>
    </citation>
    <scope>NUCLEOTIDE SEQUENCE [LARGE SCALE GENOMIC DNA]</scope>
</reference>
<protein>
    <recommendedName>
        <fullName evidence="5">Methuselah N-terminal domain-containing protein</fullName>
    </recommendedName>
</protein>
<keyword evidence="1" id="KW-0812">Transmembrane</keyword>
<proteinExistence type="predicted"/>
<accession>A0A8S1C1J5</accession>
<keyword evidence="4" id="KW-1185">Reference proteome</keyword>
<evidence type="ECO:0000256" key="2">
    <source>
        <dbReference type="SAM" id="SignalP"/>
    </source>
</evidence>